<comment type="caution">
    <text evidence="7">The sequence shown here is derived from an EMBL/GenBank/DDBJ whole genome shotgun (WGS) entry which is preliminary data.</text>
</comment>
<evidence type="ECO:0000313" key="7">
    <source>
        <dbReference type="EMBL" id="PQP09664.1"/>
    </source>
</evidence>
<evidence type="ECO:0000259" key="6">
    <source>
        <dbReference type="PROSITE" id="PS51790"/>
    </source>
</evidence>
<evidence type="ECO:0000256" key="2">
    <source>
        <dbReference type="ARBA" id="ARBA00022723"/>
    </source>
</evidence>
<evidence type="ECO:0000256" key="3">
    <source>
        <dbReference type="ARBA" id="ARBA00023002"/>
    </source>
</evidence>
<dbReference type="AlphaFoldDB" id="A0A2S8I4F4"/>
<dbReference type="PANTHER" id="PTHR10173:SF57">
    <property type="entry name" value="PEPTIDE-METHIONINE (R)-S-OXIDE REDUCTASE"/>
    <property type="match status" value="1"/>
</dbReference>
<name>A0A2S8I4F4_BURCE</name>
<comment type="catalytic activity">
    <reaction evidence="4">
        <text>L-methionyl-[protein] + [thioredoxin]-disulfide + H2O = L-methionyl-(R)-S-oxide-[protein] + [thioredoxin]-dithiol</text>
        <dbReference type="Rhea" id="RHEA:24164"/>
        <dbReference type="Rhea" id="RHEA-COMP:10698"/>
        <dbReference type="Rhea" id="RHEA-COMP:10700"/>
        <dbReference type="Rhea" id="RHEA-COMP:12313"/>
        <dbReference type="Rhea" id="RHEA-COMP:12314"/>
        <dbReference type="ChEBI" id="CHEBI:15377"/>
        <dbReference type="ChEBI" id="CHEBI:16044"/>
        <dbReference type="ChEBI" id="CHEBI:29950"/>
        <dbReference type="ChEBI" id="CHEBI:45764"/>
        <dbReference type="ChEBI" id="CHEBI:50058"/>
        <dbReference type="EC" id="1.8.4.12"/>
    </reaction>
</comment>
<evidence type="ECO:0000256" key="4">
    <source>
        <dbReference type="ARBA" id="ARBA00048488"/>
    </source>
</evidence>
<feature type="domain" description="MsrB" evidence="6">
    <location>
        <begin position="59"/>
        <end position="180"/>
    </location>
</feature>
<dbReference type="InterPro" id="IPR006311">
    <property type="entry name" value="TAT_signal"/>
</dbReference>
<dbReference type="PROSITE" id="PS51318">
    <property type="entry name" value="TAT"/>
    <property type="match status" value="1"/>
</dbReference>
<dbReference type="SUPFAM" id="SSF51316">
    <property type="entry name" value="Mss4-like"/>
    <property type="match status" value="1"/>
</dbReference>
<dbReference type="EC" id="1.8.4.12" evidence="1"/>
<reference evidence="7 8" key="1">
    <citation type="submission" date="2018-02" db="EMBL/GenBank/DDBJ databases">
        <title>Draft genome sequencing of Burkholderia cepacia Y14-15.</title>
        <authorList>
            <person name="Zheng B.-X."/>
        </authorList>
    </citation>
    <scope>NUCLEOTIDE SEQUENCE [LARGE SCALE GENOMIC DNA]</scope>
    <source>
        <strain evidence="7 8">Y14-15</strain>
    </source>
</reference>
<keyword evidence="2" id="KW-0479">Metal-binding</keyword>
<gene>
    <name evidence="7" type="primary">msrB</name>
    <name evidence="7" type="ORF">C5615_34600</name>
</gene>
<proteinExistence type="predicted"/>
<dbReference type="InterPro" id="IPR011057">
    <property type="entry name" value="Mss4-like_sf"/>
</dbReference>
<evidence type="ECO:0000256" key="1">
    <source>
        <dbReference type="ARBA" id="ARBA00012499"/>
    </source>
</evidence>
<dbReference type="InterPro" id="IPR002579">
    <property type="entry name" value="Met_Sox_Rdtase_MsrB_dom"/>
</dbReference>
<dbReference type="GO" id="GO:0006979">
    <property type="term" value="P:response to oxidative stress"/>
    <property type="evidence" value="ECO:0007669"/>
    <property type="project" value="InterPro"/>
</dbReference>
<dbReference type="Pfam" id="PF01641">
    <property type="entry name" value="SelR"/>
    <property type="match status" value="1"/>
</dbReference>
<dbReference type="Proteomes" id="UP000238206">
    <property type="component" value="Unassembled WGS sequence"/>
</dbReference>
<dbReference type="GO" id="GO:0033743">
    <property type="term" value="F:peptide-methionine (R)-S-oxide reductase activity"/>
    <property type="evidence" value="ECO:0007669"/>
    <property type="project" value="UniProtKB-EC"/>
</dbReference>
<dbReference type="InterPro" id="IPR028427">
    <property type="entry name" value="Met_Sox_Rdtase_MsrB"/>
</dbReference>
<dbReference type="RefSeq" id="WP_105393470.1">
    <property type="nucleotide sequence ID" value="NZ_PUIQ01000073.1"/>
</dbReference>
<dbReference type="Gene3D" id="2.170.150.20">
    <property type="entry name" value="Peptide methionine sulfoxide reductase"/>
    <property type="match status" value="1"/>
</dbReference>
<dbReference type="NCBIfam" id="TIGR00357">
    <property type="entry name" value="peptide-methionine (R)-S-oxide reductase MsrB"/>
    <property type="match status" value="1"/>
</dbReference>
<dbReference type="GO" id="GO:0005737">
    <property type="term" value="C:cytoplasm"/>
    <property type="evidence" value="ECO:0007669"/>
    <property type="project" value="TreeGrafter"/>
</dbReference>
<keyword evidence="3" id="KW-0560">Oxidoreductase</keyword>
<dbReference type="EMBL" id="PUIQ01000073">
    <property type="protein sequence ID" value="PQP09664.1"/>
    <property type="molecule type" value="Genomic_DNA"/>
</dbReference>
<protein>
    <recommendedName>
        <fullName evidence="1">peptide-methionine (R)-S-oxide reductase</fullName>
        <ecNumber evidence="1">1.8.4.12</ecNumber>
    </recommendedName>
</protein>
<evidence type="ECO:0000256" key="5">
    <source>
        <dbReference type="SAM" id="SignalP"/>
    </source>
</evidence>
<accession>A0A2S8I4F4</accession>
<dbReference type="PANTHER" id="PTHR10173">
    <property type="entry name" value="METHIONINE SULFOXIDE REDUCTASE"/>
    <property type="match status" value="1"/>
</dbReference>
<feature type="chain" id="PRO_5015785679" description="peptide-methionine (R)-S-oxide reductase" evidence="5">
    <location>
        <begin position="21"/>
        <end position="182"/>
    </location>
</feature>
<dbReference type="PROSITE" id="PS51790">
    <property type="entry name" value="MSRB"/>
    <property type="match status" value="1"/>
</dbReference>
<dbReference type="GO" id="GO:0046872">
    <property type="term" value="F:metal ion binding"/>
    <property type="evidence" value="ECO:0007669"/>
    <property type="project" value="UniProtKB-KW"/>
</dbReference>
<feature type="signal peptide" evidence="5">
    <location>
        <begin position="1"/>
        <end position="20"/>
    </location>
</feature>
<dbReference type="GO" id="GO:0030091">
    <property type="term" value="P:protein repair"/>
    <property type="evidence" value="ECO:0007669"/>
    <property type="project" value="InterPro"/>
</dbReference>
<evidence type="ECO:0000313" key="8">
    <source>
        <dbReference type="Proteomes" id="UP000238206"/>
    </source>
</evidence>
<sequence>MPTRRHLLLFAGATGLAALAALSSTGRRALVGRAFAAPPTAPPPAAPRMAAPFEITLSDAEWHRRLTPAQFAILREAGTERPYSSPLNDEHRPGTFACAGCDLALFSSATKFDSHTGWPSFWKPLDHAVGTHADASFGMVRTEVHCRRCGGHLGHVFDDGPPPTGLRYCMNGLALAFHPAAA</sequence>
<keyword evidence="5" id="KW-0732">Signal</keyword>
<organism evidence="7 8">
    <name type="scientific">Burkholderia cepacia</name>
    <name type="common">Pseudomonas cepacia</name>
    <dbReference type="NCBI Taxonomy" id="292"/>
    <lineage>
        <taxon>Bacteria</taxon>
        <taxon>Pseudomonadati</taxon>
        <taxon>Pseudomonadota</taxon>
        <taxon>Betaproteobacteria</taxon>
        <taxon>Burkholderiales</taxon>
        <taxon>Burkholderiaceae</taxon>
        <taxon>Burkholderia</taxon>
        <taxon>Burkholderia cepacia complex</taxon>
    </lineage>
</organism>